<evidence type="ECO:0000313" key="1">
    <source>
        <dbReference type="EMBL" id="PXF45179.1"/>
    </source>
</evidence>
<proteinExistence type="predicted"/>
<comment type="caution">
    <text evidence="1">The sequence shown here is derived from an EMBL/GenBank/DDBJ whole genome shotgun (WGS) entry which is preliminary data.</text>
</comment>
<dbReference type="OrthoDB" id="10320360at2759"/>
<dbReference type="EMBL" id="NBIV01000068">
    <property type="protein sequence ID" value="PXF45179.1"/>
    <property type="molecule type" value="Genomic_DNA"/>
</dbReference>
<dbReference type="AlphaFoldDB" id="A0A2V3ISV0"/>
<dbReference type="Proteomes" id="UP000247409">
    <property type="component" value="Unassembled WGS sequence"/>
</dbReference>
<protein>
    <submittedName>
        <fullName evidence="1">Uncharacterized protein</fullName>
    </submittedName>
</protein>
<organism evidence="1 2">
    <name type="scientific">Gracilariopsis chorda</name>
    <dbReference type="NCBI Taxonomy" id="448386"/>
    <lineage>
        <taxon>Eukaryota</taxon>
        <taxon>Rhodophyta</taxon>
        <taxon>Florideophyceae</taxon>
        <taxon>Rhodymeniophycidae</taxon>
        <taxon>Gracilariales</taxon>
        <taxon>Gracilariaceae</taxon>
        <taxon>Gracilariopsis</taxon>
    </lineage>
</organism>
<keyword evidence="2" id="KW-1185">Reference proteome</keyword>
<name>A0A2V3ISV0_9FLOR</name>
<evidence type="ECO:0000313" key="2">
    <source>
        <dbReference type="Proteomes" id="UP000247409"/>
    </source>
</evidence>
<dbReference type="InterPro" id="IPR016024">
    <property type="entry name" value="ARM-type_fold"/>
</dbReference>
<accession>A0A2V3ISV0</accession>
<dbReference type="SUPFAM" id="SSF48371">
    <property type="entry name" value="ARM repeat"/>
    <property type="match status" value="1"/>
</dbReference>
<gene>
    <name evidence="1" type="ORF">BWQ96_05080</name>
</gene>
<reference evidence="1 2" key="1">
    <citation type="journal article" date="2018" name="Mol. Biol. Evol.">
        <title>Analysis of the draft genome of the red seaweed Gracilariopsis chorda provides insights into genome size evolution in Rhodophyta.</title>
        <authorList>
            <person name="Lee J."/>
            <person name="Yang E.C."/>
            <person name="Graf L."/>
            <person name="Yang J.H."/>
            <person name="Qiu H."/>
            <person name="Zel Zion U."/>
            <person name="Chan C.X."/>
            <person name="Stephens T.G."/>
            <person name="Weber A.P.M."/>
            <person name="Boo G.H."/>
            <person name="Boo S.M."/>
            <person name="Kim K.M."/>
            <person name="Shin Y."/>
            <person name="Jung M."/>
            <person name="Lee S.J."/>
            <person name="Yim H.S."/>
            <person name="Lee J.H."/>
            <person name="Bhattacharya D."/>
            <person name="Yoon H.S."/>
        </authorList>
    </citation>
    <scope>NUCLEOTIDE SEQUENCE [LARGE SCALE GENOMIC DNA]</scope>
    <source>
        <strain evidence="1 2">SKKU-2015</strain>
        <tissue evidence="1">Whole body</tissue>
    </source>
</reference>
<sequence>MSDLVEDISRNLPRKELQVLTLHKLLQRSAKGHDVSQCAERVVRHCLLSASGTTPEVLSLSLDLLIASPSHTYWVDTLSVIAENLKRHGTNACYTVLRKIPSLPHAALQHLSIYCTTALIECLLNDSSPAIRRTATHAIAAFVLRSRPLTAPSIEAVRLEQLNEEQILVVRTTIERLLFALLQALFDHSDEVAIAALDLLTRFAFEAWSEEPSLLNATKRSTALAIWDILVPSYKKIGGRFASFLSKYSKKSSEEKQTFETLHHLKDVLKALSRFISYILGSKASRSKTSEDAAQLHQQALKWSINAVDSLFLPMCDELSVELCSSACCSVLMMCCYAAEAPSSEKVAAWGIKATRRITRLLLEHDSQVPLVVMVGLVRDGTNSLAALSKNDYVNSKFISSTSVGLLPFAARCPSKNARLEAFSVISSTVVEYDLSGRDSGIGVTMKALLTSESWRGIVGNVDSDSEIASELVCCFSQSLLDASRKIFKCPDPNLRLTLTNTWAVMLSQLMSKTIQCLNWPYSPASAFAKELFLKLFDALGQYSSFLMRSQGVGMEEYERLQEMMVKATLDQQDVGIRASLLVCVTRYWLTSGMKAEANAGHMLKAIWKHIQEHYRDKEIHIKELQTGALWSEAKQGYKTPAQRAVEGGYVSMVTAMSKRTKAVLQTVGTVASAIENTIFGSIALATAASEGSTLTTDYMYAALSSLLALVSQNPPLTEKAVQVLRKYIGIMDEAESSDFIALEAIRNTVSSIEMYGDDYFPKPVAVRDLWSIVRRRSRSGSGMLNDPFAWMEDITESCIFASSRLHDYSRGSTLLSTEEAVLGVSTAALSKMKGYNQATLRDSTIGKNLSVEGDHQTLNGASDPFSVIASHSMDTVKGTALIRVDVLNRSKFRSGSTSVVFSAAGALIPLPDGPTAYALGTIDSGASVTQRLVLSVRKDQGFAGEVYITILTAQEGAAHADDANVAEQPCVPYYVPSSDVLLLRKPARNAGVDVFRRRWDLMRFSISFQVHIRKDQSIDGFIDTLERRSKCLRQVGRMRTYSHVCCLVADSSRGDYVAVAVLAPEARGAKGHGPCVLYVTIRSNSDGYNAAFRDECREWLKKSYKLIFPDEELTKEEKRLAVRPQDAYFITESEDGMSPYQRWRLAHSARICR</sequence>